<dbReference type="InterPro" id="IPR011761">
    <property type="entry name" value="ATP-grasp"/>
</dbReference>
<dbReference type="PANTHER" id="PTHR12241:SF145">
    <property type="entry name" value="TUBULIN POLYGLUTAMYLASE TTLL5"/>
    <property type="match status" value="1"/>
</dbReference>
<dbReference type="Pfam" id="PF03133">
    <property type="entry name" value="TTL"/>
    <property type="match status" value="1"/>
</dbReference>
<dbReference type="EMBL" id="MK250091">
    <property type="protein sequence ID" value="QDY52373.1"/>
    <property type="molecule type" value="Genomic_DNA"/>
</dbReference>
<proteinExistence type="predicted"/>
<dbReference type="GO" id="GO:0000226">
    <property type="term" value="P:microtubule cytoskeleton organization"/>
    <property type="evidence" value="ECO:0007669"/>
    <property type="project" value="TreeGrafter"/>
</dbReference>
<keyword evidence="2" id="KW-0547">Nucleotide-binding</keyword>
<organism evidence="6">
    <name type="scientific">Mimiviridae sp. ChoanoV1</name>
    <dbReference type="NCBI Taxonomy" id="2596887"/>
    <lineage>
        <taxon>Viruses</taxon>
        <taxon>Varidnaviria</taxon>
        <taxon>Bamfordvirae</taxon>
        <taxon>Nucleocytoviricota</taxon>
        <taxon>Megaviricetes</taxon>
        <taxon>Imitervirales</taxon>
        <taxon>Schizomimiviridae</taxon>
    </lineage>
</organism>
<evidence type="ECO:0000259" key="5">
    <source>
        <dbReference type="PROSITE" id="PS50975"/>
    </source>
</evidence>
<feature type="domain" description="ATP-grasp" evidence="5">
    <location>
        <begin position="78"/>
        <end position="291"/>
    </location>
</feature>
<evidence type="ECO:0000256" key="2">
    <source>
        <dbReference type="ARBA" id="ARBA00022741"/>
    </source>
</evidence>
<name>A0A5B8HWZ7_9VIRU</name>
<gene>
    <name evidence="6" type="ORF">7_21</name>
</gene>
<feature type="transmembrane region" description="Helical" evidence="4">
    <location>
        <begin position="6"/>
        <end position="25"/>
    </location>
</feature>
<dbReference type="GO" id="GO:0046872">
    <property type="term" value="F:metal ion binding"/>
    <property type="evidence" value="ECO:0007669"/>
    <property type="project" value="InterPro"/>
</dbReference>
<keyword evidence="3" id="KW-0067">ATP-binding</keyword>
<protein>
    <submittedName>
        <fullName evidence="6">Tubulin-tyrosine ligase family</fullName>
    </submittedName>
</protein>
<sequence>MIYFLIHILYIIILYLIFSYLKNYYRKPLQNNFFIPEFPTYNELYISILKDKDLSNIKYIEILPNADSFVSKSNLWEILKNTKYSEYVPKTYILENKSDFKNFKNNYKKDKEYILKKNIQNKKGILVIKDNLQNIINIYFKEEYILIQEPIYNKGIQFVLRVYILGIKRDEMEIEIYYNKHHKLLYAKNNDLITNSKLIPKNPDYTNYLNKINSIFETIKYIFRKEIKNTIPKKTKYQLFGIDIKFDEKLNPYLLEINKHPNLSNFHSEKEKKEKYIMNRDMYKLVIKYEKNSFIKV</sequence>
<dbReference type="GO" id="GO:0015631">
    <property type="term" value="F:tubulin binding"/>
    <property type="evidence" value="ECO:0007669"/>
    <property type="project" value="TreeGrafter"/>
</dbReference>
<dbReference type="PANTHER" id="PTHR12241">
    <property type="entry name" value="TUBULIN POLYGLUTAMYLASE"/>
    <property type="match status" value="1"/>
</dbReference>
<keyword evidence="4" id="KW-0472">Membrane</keyword>
<reference evidence="6" key="1">
    <citation type="submission" date="2018-11" db="EMBL/GenBank/DDBJ databases">
        <title>A distinct lineage of giant viruses engineers rhodopsin photosystems in predatory marine eukaryotes.</title>
        <authorList>
            <person name="Needham D.M."/>
            <person name="Yoshizawa S."/>
            <person name="Hosaka T."/>
            <person name="Poirier C."/>
            <person name="Choi C.-J."/>
            <person name="Hehenberger E."/>
            <person name="Irwin N.A.T."/>
            <person name="Wilken S."/>
            <person name="Yung C.-M."/>
            <person name="Bachy C."/>
            <person name="Kurihara R."/>
            <person name="Nakajima Y."/>
            <person name="Kojima K."/>
            <person name="Kimura-Someya T."/>
            <person name="Leonard G."/>
            <person name="Malmstrom R.R."/>
            <person name="Mende D."/>
            <person name="Olson D.K."/>
            <person name="Sudo Y."/>
            <person name="Sudek S."/>
            <person name="Richards T.A."/>
            <person name="DeLong E.F."/>
            <person name="Keeling P.J."/>
            <person name="Santoro A.E."/>
            <person name="Shirouzu M."/>
            <person name="Iwasaki W."/>
            <person name="Worden A.Z."/>
        </authorList>
    </citation>
    <scope>NUCLEOTIDE SEQUENCE</scope>
</reference>
<dbReference type="InterPro" id="IPR004344">
    <property type="entry name" value="TTL/TTLL_fam"/>
</dbReference>
<dbReference type="SUPFAM" id="SSF56059">
    <property type="entry name" value="Glutathione synthetase ATP-binding domain-like"/>
    <property type="match status" value="1"/>
</dbReference>
<accession>A0A5B8HWZ7</accession>
<keyword evidence="4" id="KW-1133">Transmembrane helix</keyword>
<evidence type="ECO:0000256" key="3">
    <source>
        <dbReference type="ARBA" id="ARBA00022840"/>
    </source>
</evidence>
<dbReference type="GO" id="GO:0005524">
    <property type="term" value="F:ATP binding"/>
    <property type="evidence" value="ECO:0007669"/>
    <property type="project" value="UniProtKB-KW"/>
</dbReference>
<keyword evidence="1 6" id="KW-0436">Ligase</keyword>
<keyword evidence="4" id="KW-0812">Transmembrane</keyword>
<dbReference type="Gene3D" id="3.30.470.20">
    <property type="entry name" value="ATP-grasp fold, B domain"/>
    <property type="match status" value="1"/>
</dbReference>
<dbReference type="GO" id="GO:0070740">
    <property type="term" value="F:tubulin-glutamic acid ligase activity"/>
    <property type="evidence" value="ECO:0007669"/>
    <property type="project" value="TreeGrafter"/>
</dbReference>
<evidence type="ECO:0000256" key="4">
    <source>
        <dbReference type="SAM" id="Phobius"/>
    </source>
</evidence>
<evidence type="ECO:0000256" key="1">
    <source>
        <dbReference type="ARBA" id="ARBA00022598"/>
    </source>
</evidence>
<dbReference type="PROSITE" id="PS50975">
    <property type="entry name" value="ATP_GRASP"/>
    <property type="match status" value="1"/>
</dbReference>
<evidence type="ECO:0000313" key="6">
    <source>
        <dbReference type="EMBL" id="QDY52373.1"/>
    </source>
</evidence>